<feature type="region of interest" description="Disordered" evidence="1">
    <location>
        <begin position="1"/>
        <end position="22"/>
    </location>
</feature>
<evidence type="ECO:0000313" key="2">
    <source>
        <dbReference type="EMBL" id="KAF8795615.1"/>
    </source>
</evidence>
<name>A0A8T0FZD0_ARGBR</name>
<reference evidence="2" key="1">
    <citation type="journal article" date="2020" name="bioRxiv">
        <title>Chromosome-level reference genome of the European wasp spider Argiope bruennichi: a resource for studies on range expansion and evolutionary adaptation.</title>
        <authorList>
            <person name="Sheffer M.M."/>
            <person name="Hoppe A."/>
            <person name="Krehenwinkel H."/>
            <person name="Uhl G."/>
            <person name="Kuss A.W."/>
            <person name="Jensen L."/>
            <person name="Jensen C."/>
            <person name="Gillespie R.G."/>
            <person name="Hoff K.J."/>
            <person name="Prost S."/>
        </authorList>
    </citation>
    <scope>NUCLEOTIDE SEQUENCE</scope>
</reference>
<dbReference type="EMBL" id="JABXBU010000001">
    <property type="protein sequence ID" value="KAF8795615.1"/>
    <property type="molecule type" value="Genomic_DNA"/>
</dbReference>
<accession>A0A8T0FZD0</accession>
<reference evidence="2" key="2">
    <citation type="submission" date="2020-06" db="EMBL/GenBank/DDBJ databases">
        <authorList>
            <person name="Sheffer M."/>
        </authorList>
    </citation>
    <scope>NUCLEOTIDE SEQUENCE</scope>
</reference>
<feature type="compositionally biased region" description="Low complexity" evidence="1">
    <location>
        <begin position="10"/>
        <end position="20"/>
    </location>
</feature>
<protein>
    <submittedName>
        <fullName evidence="2">Uncharacterized protein</fullName>
    </submittedName>
</protein>
<evidence type="ECO:0000313" key="3">
    <source>
        <dbReference type="Proteomes" id="UP000807504"/>
    </source>
</evidence>
<sequence>MEGGGRSDASSTSSKCSVRSVYPGDLSQPTEFIREIELRCNTLCQAYRNRKDAEKRLKEFELRQNLPSYIMNESDRQSWIEEFKIRISTCEGKLKNSKPWIKRNCRVHSWDKNLCAHIKHLQTRIQQQQTIAITFIDTLKQMRENNLDNTTQYLDDYAKLKEIQADIDNIDGELGPCPVMNCDKHTPEIEDQPAQMDIEIEQPFQPIDKRHAAKRKTSTSTDNPDIATYNKFQILEDTAQPRKDIPPIHLKLTEV</sequence>
<organism evidence="2 3">
    <name type="scientific">Argiope bruennichi</name>
    <name type="common">Wasp spider</name>
    <name type="synonym">Aranea bruennichi</name>
    <dbReference type="NCBI Taxonomy" id="94029"/>
    <lineage>
        <taxon>Eukaryota</taxon>
        <taxon>Metazoa</taxon>
        <taxon>Ecdysozoa</taxon>
        <taxon>Arthropoda</taxon>
        <taxon>Chelicerata</taxon>
        <taxon>Arachnida</taxon>
        <taxon>Araneae</taxon>
        <taxon>Araneomorphae</taxon>
        <taxon>Entelegynae</taxon>
        <taxon>Araneoidea</taxon>
        <taxon>Araneidae</taxon>
        <taxon>Argiope</taxon>
    </lineage>
</organism>
<comment type="caution">
    <text evidence="2">The sequence shown here is derived from an EMBL/GenBank/DDBJ whole genome shotgun (WGS) entry which is preliminary data.</text>
</comment>
<proteinExistence type="predicted"/>
<keyword evidence="3" id="KW-1185">Reference proteome</keyword>
<gene>
    <name evidence="2" type="ORF">HNY73_000100</name>
</gene>
<dbReference type="Proteomes" id="UP000807504">
    <property type="component" value="Unassembled WGS sequence"/>
</dbReference>
<evidence type="ECO:0000256" key="1">
    <source>
        <dbReference type="SAM" id="MobiDB-lite"/>
    </source>
</evidence>
<dbReference type="AlphaFoldDB" id="A0A8T0FZD0"/>